<evidence type="ECO:0000259" key="1">
    <source>
        <dbReference type="Pfam" id="PF00534"/>
    </source>
</evidence>
<protein>
    <submittedName>
        <fullName evidence="3">Glycosyltransferase involved in cell wall bisynthesis</fullName>
    </submittedName>
</protein>
<evidence type="ECO:0000259" key="2">
    <source>
        <dbReference type="Pfam" id="PF00535"/>
    </source>
</evidence>
<dbReference type="PANTHER" id="PTHR43685:SF2">
    <property type="entry name" value="GLYCOSYLTRANSFERASE 2-LIKE DOMAIN-CONTAINING PROTEIN"/>
    <property type="match status" value="1"/>
</dbReference>
<dbReference type="AlphaFoldDB" id="A0A212QK85"/>
<dbReference type="Pfam" id="PF00534">
    <property type="entry name" value="Glycos_transf_1"/>
    <property type="match status" value="1"/>
</dbReference>
<keyword evidence="4" id="KW-1185">Reference proteome</keyword>
<evidence type="ECO:0000313" key="3">
    <source>
        <dbReference type="EMBL" id="SNB59810.1"/>
    </source>
</evidence>
<dbReference type="EMBL" id="FYDG01000001">
    <property type="protein sequence ID" value="SNB59810.1"/>
    <property type="molecule type" value="Genomic_DNA"/>
</dbReference>
<dbReference type="Gene3D" id="3.90.550.10">
    <property type="entry name" value="Spore Coat Polysaccharide Biosynthesis Protein SpsA, Chain A"/>
    <property type="match status" value="1"/>
</dbReference>
<dbReference type="CDD" id="cd03801">
    <property type="entry name" value="GT4_PimA-like"/>
    <property type="match status" value="1"/>
</dbReference>
<gene>
    <name evidence="3" type="ORF">SAMN06265338_101678</name>
</gene>
<dbReference type="Proteomes" id="UP000198418">
    <property type="component" value="Unassembled WGS sequence"/>
</dbReference>
<dbReference type="OrthoDB" id="9801954at2"/>
<dbReference type="Gene3D" id="3.40.50.2000">
    <property type="entry name" value="Glycogen Phosphorylase B"/>
    <property type="match status" value="1"/>
</dbReference>
<dbReference type="Pfam" id="PF00535">
    <property type="entry name" value="Glycos_transf_2"/>
    <property type="match status" value="1"/>
</dbReference>
<keyword evidence="3" id="KW-0808">Transferase</keyword>
<name>A0A212QK85_RHOAC</name>
<dbReference type="SUPFAM" id="SSF53756">
    <property type="entry name" value="UDP-Glycosyltransferase/glycogen phosphorylase"/>
    <property type="match status" value="1"/>
</dbReference>
<dbReference type="PANTHER" id="PTHR43685">
    <property type="entry name" value="GLYCOSYLTRANSFERASE"/>
    <property type="match status" value="1"/>
</dbReference>
<dbReference type="GO" id="GO:0016757">
    <property type="term" value="F:glycosyltransferase activity"/>
    <property type="evidence" value="ECO:0007669"/>
    <property type="project" value="InterPro"/>
</dbReference>
<dbReference type="InterPro" id="IPR001173">
    <property type="entry name" value="Glyco_trans_2-like"/>
</dbReference>
<accession>A0A212QK85</accession>
<dbReference type="InterPro" id="IPR050834">
    <property type="entry name" value="Glycosyltransf_2"/>
</dbReference>
<feature type="domain" description="Glycosyl transferase family 1" evidence="1">
    <location>
        <begin position="244"/>
        <end position="382"/>
    </location>
</feature>
<reference evidence="4" key="1">
    <citation type="submission" date="2017-06" db="EMBL/GenBank/DDBJ databases">
        <authorList>
            <person name="Varghese N."/>
            <person name="Submissions S."/>
        </authorList>
    </citation>
    <scope>NUCLEOTIDE SEQUENCE [LARGE SCALE GENOMIC DNA]</scope>
    <source>
        <strain evidence="4">DSM 137</strain>
    </source>
</reference>
<sequence>MTPLFEDRHESFNLAPRRWDFVLTCYEPLSLVTGGIGTYSRLLLRLLSQHADGRAILLICAADLDPRLRDLLPNISVIVAPPIHHRAGLHIEDVGNDHMRFSLAVAETLLALQNHGHSFGLIEFPDYGMEGYFSLKMRRHGQLRAEKMTVRLHSPLLMLFEDNNDPLCADDVIRRRSLGYELFCCRHADALTYGATAMRERIEAICRRNGVDIAARVVRIAHPKPEPGLFGLQTEHEAAPEDAATRPDDRPLTVCYVGRLENRKGIAHFFETVADSPDIVALIKARGLRFQLLGLDLPHDDKRSNSDVIRAAAERAGIAAQVEIFGYIDQQRLPSEFLPQADAFVFPSIFENYPNALLETLPFGKPTLVSSRGGMPEIAAPFPAVRCYDPLAPDAPEAILAFLSGLTPGAGDPQARQKFNQVARESNAKMLAAYFALAEAPAAPPAVEGPDFSVAFIVPHYHCADDLADCLASIRASAQPGDEIIVVDDASAAEEAARVAAIVAQANAAGAPDVRLIVMAQNGGPSAARNCGAAAVEQAQALQFLDADDMLDADGFRATRRALRLNPDIDMVYGVQRSHGARNHFWFPTDANPMTVLDENCAHSAILVRKSAFDRLGGYAPEMRALFEDWEFNARFCLAGLTGETVMAPTQLYRVRPASRSTDNAGALFDARQTLLAHLARCDKITGDAFSDLLIAGIAGYASVLVRHGLISRAALQDPDAFKKEPERIVIEEVVHVARDATVRDLRQRIKRNDLPGWRKLASSLLLSLTKKLGRLPV</sequence>
<dbReference type="SUPFAM" id="SSF53448">
    <property type="entry name" value="Nucleotide-diphospho-sugar transferases"/>
    <property type="match status" value="1"/>
</dbReference>
<organism evidence="3 4">
    <name type="scientific">Rhodoblastus acidophilus</name>
    <name type="common">Rhodopseudomonas acidophila</name>
    <dbReference type="NCBI Taxonomy" id="1074"/>
    <lineage>
        <taxon>Bacteria</taxon>
        <taxon>Pseudomonadati</taxon>
        <taxon>Pseudomonadota</taxon>
        <taxon>Alphaproteobacteria</taxon>
        <taxon>Hyphomicrobiales</taxon>
        <taxon>Rhodoblastaceae</taxon>
        <taxon>Rhodoblastus</taxon>
    </lineage>
</organism>
<dbReference type="InterPro" id="IPR001296">
    <property type="entry name" value="Glyco_trans_1"/>
</dbReference>
<proteinExistence type="predicted"/>
<dbReference type="InterPro" id="IPR029044">
    <property type="entry name" value="Nucleotide-diphossugar_trans"/>
</dbReference>
<feature type="domain" description="Glycosyltransferase 2-like" evidence="2">
    <location>
        <begin position="456"/>
        <end position="591"/>
    </location>
</feature>
<dbReference type="RefSeq" id="WP_088519123.1">
    <property type="nucleotide sequence ID" value="NZ_FYDG01000001.1"/>
</dbReference>
<evidence type="ECO:0000313" key="4">
    <source>
        <dbReference type="Proteomes" id="UP000198418"/>
    </source>
</evidence>